<dbReference type="EMBL" id="SDVB01000248">
    <property type="protein sequence ID" value="RYC10992.1"/>
    <property type="molecule type" value="Genomic_DNA"/>
</dbReference>
<proteinExistence type="predicted"/>
<comment type="caution">
    <text evidence="1">The sequence shown here is derived from an EMBL/GenBank/DDBJ whole genome shotgun (WGS) entry which is preliminary data.</text>
</comment>
<accession>A0A4Q2SYC4</accession>
<dbReference type="Proteomes" id="UP000291088">
    <property type="component" value="Unassembled WGS sequence"/>
</dbReference>
<evidence type="ECO:0000313" key="2">
    <source>
        <dbReference type="Proteomes" id="UP000291088"/>
    </source>
</evidence>
<evidence type="ECO:0000313" key="1">
    <source>
        <dbReference type="EMBL" id="RYC10992.1"/>
    </source>
</evidence>
<gene>
    <name evidence="1" type="ORF">EUU22_15705</name>
</gene>
<feature type="non-terminal residue" evidence="1">
    <location>
        <position position="1"/>
    </location>
</feature>
<reference evidence="1 2" key="1">
    <citation type="submission" date="2019-01" db="EMBL/GenBank/DDBJ databases">
        <authorList>
            <person name="Deng T."/>
        </authorList>
    </citation>
    <scope>NUCLEOTIDE SEQUENCE [LARGE SCALE GENOMIC DNA]</scope>
    <source>
        <strain evidence="1 2">F8825</strain>
    </source>
</reference>
<dbReference type="AlphaFoldDB" id="A0A4Q2SYC4"/>
<organism evidence="1 2">
    <name type="scientific">Ciceribacter ferrooxidans</name>
    <dbReference type="NCBI Taxonomy" id="2509717"/>
    <lineage>
        <taxon>Bacteria</taxon>
        <taxon>Pseudomonadati</taxon>
        <taxon>Pseudomonadota</taxon>
        <taxon>Alphaproteobacteria</taxon>
        <taxon>Hyphomicrobiales</taxon>
        <taxon>Rhizobiaceae</taxon>
        <taxon>Ciceribacter</taxon>
    </lineage>
</organism>
<name>A0A4Q2SYC4_9HYPH</name>
<protein>
    <submittedName>
        <fullName evidence="1">IS110 family transposase</fullName>
    </submittedName>
</protein>
<sequence>CSLAQPDSRAFYARKRREGKRHHQAVIALARRRFNVLWAMLQTRSSFQASFKVAA</sequence>
<keyword evidence="2" id="KW-1185">Reference proteome</keyword>